<evidence type="ECO:0000256" key="5">
    <source>
        <dbReference type="ARBA" id="ARBA00012060"/>
    </source>
</evidence>
<accession>K1L9I2</accession>
<feature type="binding site" evidence="7 9">
    <location>
        <position position="82"/>
    </location>
    <ligand>
        <name>substrate</name>
    </ligand>
</feature>
<evidence type="ECO:0000256" key="8">
    <source>
        <dbReference type="PIRSR" id="PIRSR001399-1"/>
    </source>
</evidence>
<dbReference type="PATRIC" id="fig|1224748.3.peg.387"/>
<evidence type="ECO:0000256" key="1">
    <source>
        <dbReference type="ARBA" id="ARBA00001864"/>
    </source>
</evidence>
<evidence type="ECO:0000256" key="4">
    <source>
        <dbReference type="ARBA" id="ARBA00011193"/>
    </source>
</evidence>
<dbReference type="GO" id="GO:0019631">
    <property type="term" value="P:quinate catabolic process"/>
    <property type="evidence" value="ECO:0007669"/>
    <property type="project" value="TreeGrafter"/>
</dbReference>
<dbReference type="Proteomes" id="UP000004738">
    <property type="component" value="Unassembled WGS sequence"/>
</dbReference>
<evidence type="ECO:0000313" key="12">
    <source>
        <dbReference type="Proteomes" id="UP000004738"/>
    </source>
</evidence>
<protein>
    <recommendedName>
        <fullName evidence="5 7">3-dehydroquinate dehydratase</fullName>
        <shortName evidence="7">3-dehydroquinase</shortName>
        <ecNumber evidence="5 7">4.2.1.10</ecNumber>
    </recommendedName>
    <alternativeName>
        <fullName evidence="7">Type II DHQase</fullName>
    </alternativeName>
</protein>
<name>K1L9I2_9BACL</name>
<dbReference type="SUPFAM" id="SSF52304">
    <property type="entry name" value="Type II 3-dehydroquinate dehydratase"/>
    <property type="match status" value="1"/>
</dbReference>
<gene>
    <name evidence="11" type="primary">yqhS</name>
    <name evidence="7" type="synonym">aroQ</name>
    <name evidence="11" type="ORF">B857_00382</name>
</gene>
<dbReference type="UniPathway" id="UPA00053">
    <property type="reaction ID" value="UER00086"/>
</dbReference>
<feature type="binding site" evidence="7 9">
    <location>
        <position position="76"/>
    </location>
    <ligand>
        <name>substrate</name>
    </ligand>
</feature>
<dbReference type="PIRSF" id="PIRSF001399">
    <property type="entry name" value="DHquinase_II"/>
    <property type="match status" value="1"/>
</dbReference>
<dbReference type="Pfam" id="PF01220">
    <property type="entry name" value="DHquinase_II"/>
    <property type="match status" value="1"/>
</dbReference>
<dbReference type="InterPro" id="IPR001874">
    <property type="entry name" value="DHquinase_II"/>
</dbReference>
<organism evidence="11 12">
    <name type="scientific">Solibacillus isronensis B3W22</name>
    <dbReference type="NCBI Taxonomy" id="1224748"/>
    <lineage>
        <taxon>Bacteria</taxon>
        <taxon>Bacillati</taxon>
        <taxon>Bacillota</taxon>
        <taxon>Bacilli</taxon>
        <taxon>Bacillales</taxon>
        <taxon>Caryophanaceae</taxon>
        <taxon>Solibacillus</taxon>
    </lineage>
</organism>
<comment type="similarity">
    <text evidence="3 7">Belongs to the type-II 3-dehydroquinase family.</text>
</comment>
<feature type="active site" description="Proton donor" evidence="7 8">
    <location>
        <position position="102"/>
    </location>
</feature>
<dbReference type="GO" id="GO:0003855">
    <property type="term" value="F:3-dehydroquinate dehydratase activity"/>
    <property type="evidence" value="ECO:0007669"/>
    <property type="project" value="UniProtKB-UniRule"/>
</dbReference>
<feature type="binding site" evidence="7 9">
    <location>
        <position position="113"/>
    </location>
    <ligand>
        <name>substrate</name>
    </ligand>
</feature>
<feature type="binding site" evidence="7 9">
    <location>
        <position position="89"/>
    </location>
    <ligand>
        <name>substrate</name>
    </ligand>
</feature>
<dbReference type="EC" id="4.2.1.10" evidence="5 7"/>
<dbReference type="Gene3D" id="3.40.50.9100">
    <property type="entry name" value="Dehydroquinase, class II"/>
    <property type="match status" value="1"/>
</dbReference>
<keyword evidence="6 7" id="KW-0456">Lyase</keyword>
<sequence length="147" mass="16516">MMTKILMLHGVNHNMFGKRNPEHYGTITLDQINNNIQELAKELNVEVETFQTNHEGEFVEKIHEAFLAGVDGIVLNAGAWTHYSYAIRDALAIFTGPIVEMHMSNIHARESFREKSVFADIVTGQISGFGEESYLLGIRAAVQAIRK</sequence>
<evidence type="ECO:0000256" key="6">
    <source>
        <dbReference type="ARBA" id="ARBA00023239"/>
    </source>
</evidence>
<dbReference type="CDD" id="cd00466">
    <property type="entry name" value="DHQase_II"/>
    <property type="match status" value="1"/>
</dbReference>
<comment type="catalytic activity">
    <reaction evidence="1 7">
        <text>3-dehydroquinate = 3-dehydroshikimate + H2O</text>
        <dbReference type="Rhea" id="RHEA:21096"/>
        <dbReference type="ChEBI" id="CHEBI:15377"/>
        <dbReference type="ChEBI" id="CHEBI:16630"/>
        <dbReference type="ChEBI" id="CHEBI:32364"/>
        <dbReference type="EC" id="4.2.1.10"/>
    </reaction>
</comment>
<dbReference type="PANTHER" id="PTHR21272:SF3">
    <property type="entry name" value="CATABOLIC 3-DEHYDROQUINASE"/>
    <property type="match status" value="1"/>
</dbReference>
<dbReference type="InterPro" id="IPR036441">
    <property type="entry name" value="DHquinase_II_sf"/>
</dbReference>
<dbReference type="GO" id="GO:0009073">
    <property type="term" value="P:aromatic amino acid family biosynthetic process"/>
    <property type="evidence" value="ECO:0007669"/>
    <property type="project" value="UniProtKB-KW"/>
</dbReference>
<dbReference type="NCBIfam" id="NF003805">
    <property type="entry name" value="PRK05395.1-2"/>
    <property type="match status" value="1"/>
</dbReference>
<comment type="caution">
    <text evidence="11">The sequence shown here is derived from an EMBL/GenBank/DDBJ whole genome shotgun (WGS) entry which is preliminary data.</text>
</comment>
<evidence type="ECO:0000256" key="3">
    <source>
        <dbReference type="ARBA" id="ARBA00011037"/>
    </source>
</evidence>
<evidence type="ECO:0000256" key="9">
    <source>
        <dbReference type="PIRSR" id="PIRSR001399-2"/>
    </source>
</evidence>
<evidence type="ECO:0000256" key="2">
    <source>
        <dbReference type="ARBA" id="ARBA00004902"/>
    </source>
</evidence>
<keyword evidence="7" id="KW-0057">Aromatic amino acid biosynthesis</keyword>
<dbReference type="GO" id="GO:0009423">
    <property type="term" value="P:chorismate biosynthetic process"/>
    <property type="evidence" value="ECO:0007669"/>
    <property type="project" value="UniProtKB-UniRule"/>
</dbReference>
<dbReference type="PANTHER" id="PTHR21272">
    <property type="entry name" value="CATABOLIC 3-DEHYDROQUINASE"/>
    <property type="match status" value="1"/>
</dbReference>
<dbReference type="EMBL" id="AMCK01000001">
    <property type="protein sequence ID" value="EKB47093.1"/>
    <property type="molecule type" value="Genomic_DNA"/>
</dbReference>
<proteinExistence type="inferred from homology"/>
<evidence type="ECO:0000256" key="10">
    <source>
        <dbReference type="PIRSR" id="PIRSR001399-3"/>
    </source>
</evidence>
<evidence type="ECO:0000313" key="11">
    <source>
        <dbReference type="EMBL" id="EKB47093.1"/>
    </source>
</evidence>
<feature type="site" description="Transition state stabilizer" evidence="7 10">
    <location>
        <position position="19"/>
    </location>
</feature>
<keyword evidence="12" id="KW-1185">Reference proteome</keyword>
<keyword evidence="7" id="KW-0028">Amino-acid biosynthesis</keyword>
<comment type="function">
    <text evidence="7">Catalyzes a trans-dehydration via an enolate intermediate.</text>
</comment>
<dbReference type="NCBIfam" id="TIGR01088">
    <property type="entry name" value="aroQ"/>
    <property type="match status" value="1"/>
</dbReference>
<feature type="binding site" evidence="7 9">
    <location>
        <begin position="103"/>
        <end position="104"/>
    </location>
    <ligand>
        <name>substrate</name>
    </ligand>
</feature>
<dbReference type="HAMAP" id="MF_00169">
    <property type="entry name" value="AroQ"/>
    <property type="match status" value="1"/>
</dbReference>
<reference evidence="11 12" key="1">
    <citation type="journal article" date="2012" name="J. Bacteriol.">
        <title>Draft Genome Sequence of Bacillus isronensis Strain B3W22, Isolated from the Upper Atmosphere.</title>
        <authorList>
            <person name="Shivaji S."/>
            <person name="Ara S."/>
            <person name="Singh S.K."/>
            <person name="Bandi S."/>
            <person name="Singh A."/>
            <person name="Pinnaka A.K."/>
        </authorList>
    </citation>
    <scope>NUCLEOTIDE SEQUENCE [LARGE SCALE GENOMIC DNA]</scope>
    <source>
        <strain evidence="11 12">B3W22</strain>
    </source>
</reference>
<dbReference type="AlphaFoldDB" id="K1L9I2"/>
<dbReference type="GO" id="GO:0008652">
    <property type="term" value="P:amino acid biosynthetic process"/>
    <property type="evidence" value="ECO:0007669"/>
    <property type="project" value="UniProtKB-KW"/>
</dbReference>
<comment type="pathway">
    <text evidence="2 7">Metabolic intermediate biosynthesis; chorismate biosynthesis; chorismate from D-erythrose 4-phosphate and phosphoenolpyruvate: step 3/7.</text>
</comment>
<feature type="active site" description="Proton acceptor" evidence="7 8">
    <location>
        <position position="24"/>
    </location>
</feature>
<dbReference type="NCBIfam" id="NF003807">
    <property type="entry name" value="PRK05395.1-4"/>
    <property type="match status" value="1"/>
</dbReference>
<comment type="subunit">
    <text evidence="4 7">Homododecamer.</text>
</comment>
<evidence type="ECO:0000256" key="7">
    <source>
        <dbReference type="HAMAP-Rule" id="MF_00169"/>
    </source>
</evidence>